<dbReference type="EMBL" id="VSSQ01092557">
    <property type="protein sequence ID" value="MPN37732.1"/>
    <property type="molecule type" value="Genomic_DNA"/>
</dbReference>
<proteinExistence type="predicted"/>
<reference evidence="1" key="1">
    <citation type="submission" date="2019-08" db="EMBL/GenBank/DDBJ databases">
        <authorList>
            <person name="Kucharzyk K."/>
            <person name="Murdoch R.W."/>
            <person name="Higgins S."/>
            <person name="Loffler F."/>
        </authorList>
    </citation>
    <scope>NUCLEOTIDE SEQUENCE</scope>
</reference>
<sequence>MLLREVSHSPADLAYIAQHSRPVTITFPENLFKSFIISQLFKGRAQFGLEHHHKNNEREGEHAVD</sequence>
<gene>
    <name evidence="1" type="ORF">SDC9_185253</name>
</gene>
<evidence type="ECO:0000313" key="1">
    <source>
        <dbReference type="EMBL" id="MPN37732.1"/>
    </source>
</evidence>
<comment type="caution">
    <text evidence="1">The sequence shown here is derived from an EMBL/GenBank/DDBJ whole genome shotgun (WGS) entry which is preliminary data.</text>
</comment>
<organism evidence="1">
    <name type="scientific">bioreactor metagenome</name>
    <dbReference type="NCBI Taxonomy" id="1076179"/>
    <lineage>
        <taxon>unclassified sequences</taxon>
        <taxon>metagenomes</taxon>
        <taxon>ecological metagenomes</taxon>
    </lineage>
</organism>
<dbReference type="AlphaFoldDB" id="A0A645HH72"/>
<name>A0A645HH72_9ZZZZ</name>
<protein>
    <submittedName>
        <fullName evidence="1">Uncharacterized protein</fullName>
    </submittedName>
</protein>
<accession>A0A645HH72</accession>